<proteinExistence type="predicted"/>
<keyword evidence="1" id="KW-0732">Signal</keyword>
<evidence type="ECO:0000256" key="1">
    <source>
        <dbReference type="SAM" id="SignalP"/>
    </source>
</evidence>
<comment type="caution">
    <text evidence="2">The sequence shown here is derived from an EMBL/GenBank/DDBJ whole genome shotgun (WGS) entry which is preliminary data.</text>
</comment>
<dbReference type="AlphaFoldDB" id="A0AAF1JWK7"/>
<feature type="signal peptide" evidence="1">
    <location>
        <begin position="1"/>
        <end position="17"/>
    </location>
</feature>
<dbReference type="EMBL" id="JAAEDH010000009">
    <property type="protein sequence ID" value="MBR0655312.1"/>
    <property type="molecule type" value="Genomic_DNA"/>
</dbReference>
<dbReference type="RefSeq" id="WP_211874150.1">
    <property type="nucleotide sequence ID" value="NZ_JAAEDH010000009.1"/>
</dbReference>
<feature type="chain" id="PRO_5042285491" evidence="1">
    <location>
        <begin position="18"/>
        <end position="219"/>
    </location>
</feature>
<keyword evidence="3" id="KW-1185">Reference proteome</keyword>
<evidence type="ECO:0000313" key="2">
    <source>
        <dbReference type="EMBL" id="MBR0655312.1"/>
    </source>
</evidence>
<sequence length="219" mass="24120">MKRRLLALLLLAAPAGAQDWDPPGPPGETCVPYDDRYSAAPLFRIRVARQNLFDQARLCPATGDCPWRRAGYLVVGDTVLASAPRRGFRCAYFGTRRGTLITGFLPEAALAPEPEAPAVDAAFLRGRWNGFDGMSHVTFAGGDAALRITGEAFWRGFTTVNYGELDSPVQLEPSRFTAHEPIAECTVTGTRRGPYLVLRDNNQCGGHNVRFYGIFMRQR</sequence>
<organism evidence="2 3">
    <name type="scientific">Plastoroseomonas arctica</name>
    <dbReference type="NCBI Taxonomy" id="1509237"/>
    <lineage>
        <taxon>Bacteria</taxon>
        <taxon>Pseudomonadati</taxon>
        <taxon>Pseudomonadota</taxon>
        <taxon>Alphaproteobacteria</taxon>
        <taxon>Acetobacterales</taxon>
        <taxon>Acetobacteraceae</taxon>
        <taxon>Plastoroseomonas</taxon>
    </lineage>
</organism>
<name>A0AAF1JWK7_9PROT</name>
<reference evidence="2" key="1">
    <citation type="submission" date="2020-01" db="EMBL/GenBank/DDBJ databases">
        <authorList>
            <person name="Rat A."/>
        </authorList>
    </citation>
    <scope>NUCLEOTIDE SEQUENCE</scope>
    <source>
        <strain evidence="2">LMG 28251</strain>
    </source>
</reference>
<protein>
    <submittedName>
        <fullName evidence="2">Uncharacterized protein</fullName>
    </submittedName>
</protein>
<accession>A0AAF1JWK7</accession>
<evidence type="ECO:0000313" key="3">
    <source>
        <dbReference type="Proteomes" id="UP001196068"/>
    </source>
</evidence>
<gene>
    <name evidence="2" type="ORF">GXW79_09475</name>
</gene>
<reference evidence="2" key="2">
    <citation type="journal article" date="2021" name="Syst. Appl. Microbiol.">
        <title>Roseomonas hellenica sp. nov., isolated from roots of wild-growing Alkanna tinctoria.</title>
        <authorList>
            <person name="Rat A."/>
            <person name="Naranjo H.D."/>
            <person name="Lebbe L."/>
            <person name="Cnockaert M."/>
            <person name="Krigas N."/>
            <person name="Grigoriadou K."/>
            <person name="Maloupa E."/>
            <person name="Willems A."/>
        </authorList>
    </citation>
    <scope>NUCLEOTIDE SEQUENCE</scope>
    <source>
        <strain evidence="2">LMG 28251</strain>
    </source>
</reference>
<dbReference type="Proteomes" id="UP001196068">
    <property type="component" value="Unassembled WGS sequence"/>
</dbReference>